<name>A0ABY5YMB1_9DEIO</name>
<evidence type="ECO:0000313" key="3">
    <source>
        <dbReference type="EMBL" id="UWX65394.1"/>
    </source>
</evidence>
<dbReference type="InterPro" id="IPR026875">
    <property type="entry name" value="PHydrolase_assoc_dom"/>
</dbReference>
<gene>
    <name evidence="3" type="primary">dgt</name>
    <name evidence="3" type="ORF">N0D28_07000</name>
</gene>
<dbReference type="EMBL" id="CP104213">
    <property type="protein sequence ID" value="UWX65394.1"/>
    <property type="molecule type" value="Genomic_DNA"/>
</dbReference>
<dbReference type="NCBIfam" id="TIGR01353">
    <property type="entry name" value="dGTP_triPase"/>
    <property type="match status" value="1"/>
</dbReference>
<dbReference type="InterPro" id="IPR050135">
    <property type="entry name" value="dGTPase-like"/>
</dbReference>
<dbReference type="PANTHER" id="PTHR11373:SF32">
    <property type="entry name" value="DEOXYGUANOSINETRIPHOSPHATE TRIPHOSPHOHYDROLASE"/>
    <property type="match status" value="1"/>
</dbReference>
<organism evidence="3 4">
    <name type="scientific">Deinococcus rubellus</name>
    <dbReference type="NCBI Taxonomy" id="1889240"/>
    <lineage>
        <taxon>Bacteria</taxon>
        <taxon>Thermotogati</taxon>
        <taxon>Deinococcota</taxon>
        <taxon>Deinococci</taxon>
        <taxon>Deinococcales</taxon>
        <taxon>Deinococcaceae</taxon>
        <taxon>Deinococcus</taxon>
    </lineage>
</organism>
<proteinExistence type="predicted"/>
<feature type="domain" description="HD" evidence="2">
    <location>
        <begin position="61"/>
        <end position="252"/>
    </location>
</feature>
<evidence type="ECO:0000259" key="2">
    <source>
        <dbReference type="PROSITE" id="PS51831"/>
    </source>
</evidence>
<dbReference type="Pfam" id="PF13286">
    <property type="entry name" value="HD_assoc"/>
    <property type="match status" value="1"/>
</dbReference>
<dbReference type="InterPro" id="IPR006674">
    <property type="entry name" value="HD_domain"/>
</dbReference>
<dbReference type="Pfam" id="PF01966">
    <property type="entry name" value="HD"/>
    <property type="match status" value="1"/>
</dbReference>
<sequence>MSRIQETPPEIWEARRGPLALAVADAESENHARIIHSYAFRRLQGKTQVLGARGGDFYRTRLTHSLEVAELGRAMLDALHARPTAWTARLPSRTLLANLCLAHDLGHPPFGHAGERTLDAAMRGLNLPDSGSAGSGGSPVGFEANGQTLRLLTYLEAGPDPGGHGLNLTRRLLLGVLKYPVAYSWAAQQARVWPPKCYLDTEQSVVDWLLAPLGAADRERLTRPAPDPAQPAEYHRSFDCRLMELADDAAYSIYDLEDGVNLELINREDWEALAAQRPELVEVPQLSSWATQIFSGDEAECKCGVAALSRTLVTGVDVSAQSRFEEPLLDLRADFTPQAAALQAFLKALVYRQVIDTPQVREPEARACLLLRRLFDAAQADPQHWLGAGSRRRLAGSRSEAERARVVCDYLAGMTDSYALDLAARVQ</sequence>
<evidence type="ECO:0000256" key="1">
    <source>
        <dbReference type="ARBA" id="ARBA00022801"/>
    </source>
</evidence>
<dbReference type="SUPFAM" id="SSF109604">
    <property type="entry name" value="HD-domain/PDEase-like"/>
    <property type="match status" value="1"/>
</dbReference>
<reference evidence="3" key="1">
    <citation type="submission" date="2022-09" db="EMBL/GenBank/DDBJ databases">
        <title>genome sequence of Deinococcus rubellus.</title>
        <authorList>
            <person name="Srinivasan S."/>
        </authorList>
    </citation>
    <scope>NUCLEOTIDE SEQUENCE</scope>
    <source>
        <strain evidence="3">Ant6</strain>
    </source>
</reference>
<dbReference type="InterPro" id="IPR003607">
    <property type="entry name" value="HD/PDEase_dom"/>
</dbReference>
<dbReference type="PROSITE" id="PS51831">
    <property type="entry name" value="HD"/>
    <property type="match status" value="1"/>
</dbReference>
<keyword evidence="4" id="KW-1185">Reference proteome</keyword>
<dbReference type="Proteomes" id="UP001060261">
    <property type="component" value="Chromosome"/>
</dbReference>
<dbReference type="CDD" id="cd00077">
    <property type="entry name" value="HDc"/>
    <property type="match status" value="1"/>
</dbReference>
<protein>
    <submittedName>
        <fullName evidence="3">DNTP triphosphohydrolase</fullName>
    </submittedName>
</protein>
<dbReference type="SMART" id="SM00471">
    <property type="entry name" value="HDc"/>
    <property type="match status" value="1"/>
</dbReference>
<keyword evidence="1" id="KW-0378">Hydrolase</keyword>
<dbReference type="RefSeq" id="WP_260561649.1">
    <property type="nucleotide sequence ID" value="NZ_BAABEC010000176.1"/>
</dbReference>
<dbReference type="Gene3D" id="1.10.3210.10">
    <property type="entry name" value="Hypothetical protein af1432"/>
    <property type="match status" value="1"/>
</dbReference>
<evidence type="ECO:0000313" key="4">
    <source>
        <dbReference type="Proteomes" id="UP001060261"/>
    </source>
</evidence>
<dbReference type="InterPro" id="IPR006261">
    <property type="entry name" value="dGTPase"/>
</dbReference>
<dbReference type="PANTHER" id="PTHR11373">
    <property type="entry name" value="DEOXYNUCLEOSIDE TRIPHOSPHATE TRIPHOSPHOHYDROLASE"/>
    <property type="match status" value="1"/>
</dbReference>
<accession>A0ABY5YMB1</accession>